<feature type="compositionally biased region" description="Polar residues" evidence="2">
    <location>
        <begin position="334"/>
        <end position="365"/>
    </location>
</feature>
<evidence type="ECO:0000256" key="2">
    <source>
        <dbReference type="SAM" id="MobiDB-lite"/>
    </source>
</evidence>
<dbReference type="Pfam" id="PF14223">
    <property type="entry name" value="Retrotran_gag_2"/>
    <property type="match status" value="1"/>
</dbReference>
<keyword evidence="1" id="KW-0175">Coiled coil</keyword>
<evidence type="ECO:0000313" key="3">
    <source>
        <dbReference type="EMBL" id="GEU84442.1"/>
    </source>
</evidence>
<name>A0A6L2NH63_TANCI</name>
<reference evidence="3" key="1">
    <citation type="journal article" date="2019" name="Sci. Rep.">
        <title>Draft genome of Tanacetum cinerariifolium, the natural source of mosquito coil.</title>
        <authorList>
            <person name="Yamashiro T."/>
            <person name="Shiraishi A."/>
            <person name="Satake H."/>
            <person name="Nakayama K."/>
        </authorList>
    </citation>
    <scope>NUCLEOTIDE SEQUENCE</scope>
</reference>
<feature type="coiled-coil region" evidence="1">
    <location>
        <begin position="108"/>
        <end position="135"/>
    </location>
</feature>
<feature type="coiled-coil region" evidence="1">
    <location>
        <begin position="434"/>
        <end position="461"/>
    </location>
</feature>
<dbReference type="AlphaFoldDB" id="A0A6L2NH63"/>
<sequence length="660" mass="76007">MIDYALWEVIENGATFPKTQVVKGVTTEMPITTVKEKTQRRLKVKARSTLMMGISNEHQLKFNSVKDAKKLLEAIEKRFCRNASTKKTQRNLLKQQYENFTASSSEMLDQTFGRLQKLMSQLELLEEKLSQEDVNKKLLRSLSPEWNTHGVQSSKKSRTRKAQEGVCLWKYLLPQLLYHVMVLVDMTRVIRQRKDQIMNSWLSHLQVQLKGNFMPPTPDLSFTSLDEFVYKPVVENYKAKSSEEEPKVVRKHDDALIIKEWGLDNEENDVSQPKIKKKTFRPSIAKIEFVKSKQQEKTARQTVKQFDQNRRNTHSPRDEAVHKELDDRLARVVTTASSLEAEQDSGNVTKTQSKATPNESSSQGTDSGGGPRCQEIIRDTTAQTRFESVFKHSNDSLLAIGNTLQSDEDSMKLDELMALCTTLQNRVLDLDKTKTTQNNEIASLKRRVKKLEKKNRSRTHKLKRLYKAGLSARVESYDDEESLGGEEVFVEEVVDAAQVSTAATTVTITTEEITLAQALKELKTSKPKVKGIVFQEPGYKLKDLKLKEFESIKEMFDKAFRRVNTFEDFITELVKGKEKRAGEKLIQESTKKQKVKDDKEKAYLKQLIETIPDEIYMLVEKKYPLTPPTLLMMLEKKLQIDYESEMAYQLCKLIKKQLKK</sequence>
<dbReference type="EMBL" id="BKCJ010008894">
    <property type="protein sequence ID" value="GEU84442.1"/>
    <property type="molecule type" value="Genomic_DNA"/>
</dbReference>
<proteinExistence type="predicted"/>
<evidence type="ECO:0000256" key="1">
    <source>
        <dbReference type="SAM" id="Coils"/>
    </source>
</evidence>
<accession>A0A6L2NH63</accession>
<organism evidence="3">
    <name type="scientific">Tanacetum cinerariifolium</name>
    <name type="common">Dalmatian daisy</name>
    <name type="synonym">Chrysanthemum cinerariifolium</name>
    <dbReference type="NCBI Taxonomy" id="118510"/>
    <lineage>
        <taxon>Eukaryota</taxon>
        <taxon>Viridiplantae</taxon>
        <taxon>Streptophyta</taxon>
        <taxon>Embryophyta</taxon>
        <taxon>Tracheophyta</taxon>
        <taxon>Spermatophyta</taxon>
        <taxon>Magnoliopsida</taxon>
        <taxon>eudicotyledons</taxon>
        <taxon>Gunneridae</taxon>
        <taxon>Pentapetalae</taxon>
        <taxon>asterids</taxon>
        <taxon>campanulids</taxon>
        <taxon>Asterales</taxon>
        <taxon>Asteraceae</taxon>
        <taxon>Asteroideae</taxon>
        <taxon>Anthemideae</taxon>
        <taxon>Anthemidinae</taxon>
        <taxon>Tanacetum</taxon>
    </lineage>
</organism>
<feature type="compositionally biased region" description="Basic and acidic residues" evidence="2">
    <location>
        <begin position="307"/>
        <end position="330"/>
    </location>
</feature>
<feature type="region of interest" description="Disordered" evidence="2">
    <location>
        <begin position="292"/>
        <end position="374"/>
    </location>
</feature>
<protein>
    <submittedName>
        <fullName evidence="3">Uncharacterized protein</fullName>
    </submittedName>
</protein>
<gene>
    <name evidence="3" type="ORF">Tci_056420</name>
</gene>
<comment type="caution">
    <text evidence="3">The sequence shown here is derived from an EMBL/GenBank/DDBJ whole genome shotgun (WGS) entry which is preliminary data.</text>
</comment>